<evidence type="ECO:0000256" key="1">
    <source>
        <dbReference type="SAM" id="Phobius"/>
    </source>
</evidence>
<proteinExistence type="predicted"/>
<dbReference type="Pfam" id="PF10317">
    <property type="entry name" value="7TM_GPCR_Srd"/>
    <property type="match status" value="1"/>
</dbReference>
<evidence type="ECO:0000313" key="3">
    <source>
        <dbReference type="WBParaSite" id="jg14614"/>
    </source>
</evidence>
<keyword evidence="2" id="KW-1185">Reference proteome</keyword>
<reference evidence="3" key="1">
    <citation type="submission" date="2022-11" db="UniProtKB">
        <authorList>
            <consortium name="WormBaseParasite"/>
        </authorList>
    </citation>
    <scope>IDENTIFICATION</scope>
</reference>
<keyword evidence="1" id="KW-0472">Membrane</keyword>
<dbReference type="Proteomes" id="UP000887574">
    <property type="component" value="Unplaced"/>
</dbReference>
<feature type="transmembrane region" description="Helical" evidence="1">
    <location>
        <begin position="45"/>
        <end position="63"/>
    </location>
</feature>
<dbReference type="SUPFAM" id="SSF81321">
    <property type="entry name" value="Family A G protein-coupled receptor-like"/>
    <property type="match status" value="1"/>
</dbReference>
<accession>A0A915D0S4</accession>
<dbReference type="PANTHER" id="PTHR22943">
    <property type="entry name" value="7-TRANSMEMBRANE DOMAIN RECEPTOR C.ELEGANS"/>
    <property type="match status" value="1"/>
</dbReference>
<dbReference type="AlphaFoldDB" id="A0A915D0S4"/>
<dbReference type="InterPro" id="IPR019421">
    <property type="entry name" value="7TM_GPCR_serpentine_rcpt_Srd"/>
</dbReference>
<feature type="transmembrane region" description="Helical" evidence="1">
    <location>
        <begin position="69"/>
        <end position="86"/>
    </location>
</feature>
<sequence>MKNSATSNLLEINACLCFTLSFFFNILLIWLIWKKTTKEMKSYSFILLQICVIDLWLATVNVFVQPAVYYIAMSSNAVQFIYRYLVLCRDTPVSATKYFCMLGVAGWLTSILAASFGLQCFLDSKNIYIWSAIIKQKTNIDGSHLTCMEKSDSLMHFLNAIFITLFTAICYAIILVCGFKIRNLVKQHKNSKKAENDIQMTLTLILQVL</sequence>
<feature type="transmembrane region" description="Helical" evidence="1">
    <location>
        <begin position="98"/>
        <end position="118"/>
    </location>
</feature>
<dbReference type="Pfam" id="PF10326">
    <property type="entry name" value="7TM_GPCR_Str"/>
    <property type="match status" value="1"/>
</dbReference>
<dbReference type="Gene3D" id="1.20.1070.10">
    <property type="entry name" value="Rhodopsin 7-helix transmembrane proteins"/>
    <property type="match status" value="1"/>
</dbReference>
<name>A0A915D0S4_9BILA</name>
<organism evidence="2 3">
    <name type="scientific">Ditylenchus dipsaci</name>
    <dbReference type="NCBI Taxonomy" id="166011"/>
    <lineage>
        <taxon>Eukaryota</taxon>
        <taxon>Metazoa</taxon>
        <taxon>Ecdysozoa</taxon>
        <taxon>Nematoda</taxon>
        <taxon>Chromadorea</taxon>
        <taxon>Rhabditida</taxon>
        <taxon>Tylenchina</taxon>
        <taxon>Tylenchomorpha</taxon>
        <taxon>Sphaerularioidea</taxon>
        <taxon>Anguinidae</taxon>
        <taxon>Anguininae</taxon>
        <taxon>Ditylenchus</taxon>
    </lineage>
</organism>
<dbReference type="WBParaSite" id="jg14614">
    <property type="protein sequence ID" value="jg14614"/>
    <property type="gene ID" value="jg14614"/>
</dbReference>
<keyword evidence="1" id="KW-1133">Transmembrane helix</keyword>
<dbReference type="InterPro" id="IPR019428">
    <property type="entry name" value="7TM_GPCR_serpentine_rcpt_Str"/>
</dbReference>
<feature type="transmembrane region" description="Helical" evidence="1">
    <location>
        <begin position="12"/>
        <end position="33"/>
    </location>
</feature>
<keyword evidence="1" id="KW-0812">Transmembrane</keyword>
<dbReference type="PANTHER" id="PTHR22943:SF248">
    <property type="entry name" value="SEVEN TM RECEPTOR"/>
    <property type="match status" value="1"/>
</dbReference>
<evidence type="ECO:0000313" key="2">
    <source>
        <dbReference type="Proteomes" id="UP000887574"/>
    </source>
</evidence>
<feature type="transmembrane region" description="Helical" evidence="1">
    <location>
        <begin position="157"/>
        <end position="179"/>
    </location>
</feature>
<protein>
    <submittedName>
        <fullName evidence="3">G-protein coupled receptors family 1 profile domain-containing protein</fullName>
    </submittedName>
</protein>